<proteinExistence type="predicted"/>
<dbReference type="EMBL" id="FXAU01000001">
    <property type="protein sequence ID" value="SMG16144.1"/>
    <property type="molecule type" value="Genomic_DNA"/>
</dbReference>
<evidence type="ECO:0000313" key="1">
    <source>
        <dbReference type="EMBL" id="SMG16144.1"/>
    </source>
</evidence>
<accession>A0A1X7IN32</accession>
<dbReference type="OrthoDB" id="711261at2"/>
<evidence type="ECO:0000313" key="2">
    <source>
        <dbReference type="Proteomes" id="UP000192980"/>
    </source>
</evidence>
<name>A0A1X7IN32_9SPHI</name>
<protein>
    <submittedName>
        <fullName evidence="1">Uncharacterized protein</fullName>
    </submittedName>
</protein>
<dbReference type="STRING" id="561061.SAMN05660862_1034"/>
<gene>
    <name evidence="1" type="ORF">SAMN05660862_1034</name>
</gene>
<dbReference type="Proteomes" id="UP000192980">
    <property type="component" value="Unassembled WGS sequence"/>
</dbReference>
<dbReference type="AlphaFoldDB" id="A0A1X7IN32"/>
<organism evidence="1 2">
    <name type="scientific">Sphingobacterium psychroaquaticum</name>
    <dbReference type="NCBI Taxonomy" id="561061"/>
    <lineage>
        <taxon>Bacteria</taxon>
        <taxon>Pseudomonadati</taxon>
        <taxon>Bacteroidota</taxon>
        <taxon>Sphingobacteriia</taxon>
        <taxon>Sphingobacteriales</taxon>
        <taxon>Sphingobacteriaceae</taxon>
        <taxon>Sphingobacterium</taxon>
    </lineage>
</organism>
<dbReference type="RefSeq" id="WP_085471843.1">
    <property type="nucleotide sequence ID" value="NZ_CP038029.1"/>
</dbReference>
<reference evidence="1 2" key="1">
    <citation type="submission" date="2017-04" db="EMBL/GenBank/DDBJ databases">
        <authorList>
            <person name="Afonso C.L."/>
            <person name="Miller P.J."/>
            <person name="Scott M.A."/>
            <person name="Spackman E."/>
            <person name="Goraichik I."/>
            <person name="Dimitrov K.M."/>
            <person name="Suarez D.L."/>
            <person name="Swayne D.E."/>
        </authorList>
    </citation>
    <scope>NUCLEOTIDE SEQUENCE [LARGE SCALE GENOMIC DNA]</scope>
    <source>
        <strain evidence="1 2">DSM 22418</strain>
    </source>
</reference>
<sequence length="322" mass="37700">MAGKNVLWRQRRGGSFAVIVLCLVFIQCAVGQNKEFVLLEHPSEQDSFQLYHYRINTLDLYKVDYNVELYNVVFPRNERSYERIILFSALPDFHSKSLWREIKDTSILVNVRKVKELENLFMPSLGYHDGMDLKRKFLHEYILVKKSGDTYFQAKVCLMEMFEVKNMTPIIPSPYGLLNLQEQPLSLAAYLKNYTEDTVRSQSYPVHIFGKEYGVNYKEGWRMWKEYLSRVFVTNTGQSAYQFWTSAASNIADFPDISRGIERFVYVPGRGIIGGSYDFHFFKHDLRVLDHNPDLLPTNSLTKEGWNENVLTEKVMMGDFIR</sequence>
<keyword evidence="2" id="KW-1185">Reference proteome</keyword>